<dbReference type="GO" id="GO:0009251">
    <property type="term" value="P:glucan catabolic process"/>
    <property type="evidence" value="ECO:0007669"/>
    <property type="project" value="TreeGrafter"/>
</dbReference>
<evidence type="ECO:0000256" key="1">
    <source>
        <dbReference type="ARBA" id="ARBA00022729"/>
    </source>
</evidence>
<evidence type="ECO:0000313" key="7">
    <source>
        <dbReference type="Proteomes" id="UP000184275"/>
    </source>
</evidence>
<keyword evidence="2 4" id="KW-0378">Hydrolase</keyword>
<sequence>MKIFFSALLFAILVTGCSDDGGMTKAESSSSTSDTEVAIPIDYSQGRAMNARLGRGMNLGNAWDSKRYGTCGDDDCSIPGTPYNEGYDDWLDGGWGNPILDEDFQIIKNAGFNSVRIPVRWQHNSNPVTHEVNPDRLAGVVEDVQLAIQAGLAVIVDFHWYYELMNAANNYADNPEANSAAYEAEKAHFLAIWAQVATVLNAFPDSMLVLEILNEPTIKNADVLNDVMLSAYSIIRAAAPGKTIMFESYHAAKFADLEALKLPQDGNIIYSGHYYEPYTFSHEGHGYKCDADNSYANTAQTDIASYVSLARRLYPDVNGDHVPLNMGEFGVAAGSRSSCGTDGPSDKYWALWNKKTIAAAEKFDISWTFWGFTKVGGFEAYDRSNNSWYPGALEAFFQN</sequence>
<evidence type="ECO:0000256" key="4">
    <source>
        <dbReference type="RuleBase" id="RU361153"/>
    </source>
</evidence>
<dbReference type="Pfam" id="PF00150">
    <property type="entry name" value="Cellulase"/>
    <property type="match status" value="1"/>
</dbReference>
<dbReference type="InterPro" id="IPR017853">
    <property type="entry name" value="GH"/>
</dbReference>
<keyword evidence="3 4" id="KW-0326">Glycosidase</keyword>
<evidence type="ECO:0000259" key="5">
    <source>
        <dbReference type="Pfam" id="PF00150"/>
    </source>
</evidence>
<dbReference type="PROSITE" id="PS51257">
    <property type="entry name" value="PROKAR_LIPOPROTEIN"/>
    <property type="match status" value="1"/>
</dbReference>
<dbReference type="PANTHER" id="PTHR31297:SF17">
    <property type="entry name" value="ENDOGLUCANASE"/>
    <property type="match status" value="1"/>
</dbReference>
<dbReference type="RefSeq" id="WP_073302811.1">
    <property type="nucleotide sequence ID" value="NZ_FRAW01000004.1"/>
</dbReference>
<dbReference type="InterPro" id="IPR050386">
    <property type="entry name" value="Glycosyl_hydrolase_5"/>
</dbReference>
<dbReference type="GO" id="GO:0005576">
    <property type="term" value="C:extracellular region"/>
    <property type="evidence" value="ECO:0007669"/>
    <property type="project" value="TreeGrafter"/>
</dbReference>
<reference evidence="7" key="1">
    <citation type="submission" date="2016-11" db="EMBL/GenBank/DDBJ databases">
        <authorList>
            <person name="Varghese N."/>
            <person name="Submissions S."/>
        </authorList>
    </citation>
    <scope>NUCLEOTIDE SEQUENCE [LARGE SCALE GENOMIC DNA]</scope>
    <source>
        <strain evidence="7">UWOS</strain>
    </source>
</reference>
<evidence type="ECO:0000256" key="2">
    <source>
        <dbReference type="ARBA" id="ARBA00022801"/>
    </source>
</evidence>
<evidence type="ECO:0000256" key="3">
    <source>
        <dbReference type="ARBA" id="ARBA00023295"/>
    </source>
</evidence>
<dbReference type="PANTHER" id="PTHR31297">
    <property type="entry name" value="GLUCAN ENDO-1,6-BETA-GLUCOSIDASE B"/>
    <property type="match status" value="1"/>
</dbReference>
<dbReference type="EMBL" id="FRAW01000004">
    <property type="protein sequence ID" value="SHK36885.1"/>
    <property type="molecule type" value="Genomic_DNA"/>
</dbReference>
<evidence type="ECO:0000313" key="6">
    <source>
        <dbReference type="EMBL" id="SHK36885.1"/>
    </source>
</evidence>
<gene>
    <name evidence="6" type="ORF">SAMN05720469_104138</name>
</gene>
<comment type="similarity">
    <text evidence="4">Belongs to the glycosyl hydrolase 5 (cellulase A) family.</text>
</comment>
<dbReference type="GO" id="GO:0008422">
    <property type="term" value="F:beta-glucosidase activity"/>
    <property type="evidence" value="ECO:0007669"/>
    <property type="project" value="TreeGrafter"/>
</dbReference>
<dbReference type="GO" id="GO:0009986">
    <property type="term" value="C:cell surface"/>
    <property type="evidence" value="ECO:0007669"/>
    <property type="project" value="TreeGrafter"/>
</dbReference>
<dbReference type="InterPro" id="IPR001547">
    <property type="entry name" value="Glyco_hydro_5"/>
</dbReference>
<dbReference type="Proteomes" id="UP000184275">
    <property type="component" value="Unassembled WGS sequence"/>
</dbReference>
<dbReference type="SUPFAM" id="SSF51445">
    <property type="entry name" value="(Trans)glycosidases"/>
    <property type="match status" value="1"/>
</dbReference>
<organism evidence="6 7">
    <name type="scientific">Fibrobacter intestinalis</name>
    <dbReference type="NCBI Taxonomy" id="28122"/>
    <lineage>
        <taxon>Bacteria</taxon>
        <taxon>Pseudomonadati</taxon>
        <taxon>Fibrobacterota</taxon>
        <taxon>Fibrobacteria</taxon>
        <taxon>Fibrobacterales</taxon>
        <taxon>Fibrobacteraceae</taxon>
        <taxon>Fibrobacter</taxon>
    </lineage>
</organism>
<dbReference type="AlphaFoldDB" id="A0A1M6RWG2"/>
<dbReference type="Gene3D" id="3.20.20.80">
    <property type="entry name" value="Glycosidases"/>
    <property type="match status" value="1"/>
</dbReference>
<keyword evidence="1" id="KW-0732">Signal</keyword>
<keyword evidence="7" id="KW-1185">Reference proteome</keyword>
<accession>A0A1M6RWG2</accession>
<proteinExistence type="inferred from homology"/>
<feature type="domain" description="Glycoside hydrolase family 5" evidence="5">
    <location>
        <begin position="90"/>
        <end position="371"/>
    </location>
</feature>
<protein>
    <submittedName>
        <fullName evidence="6">Endoglucanase</fullName>
    </submittedName>
</protein>
<name>A0A1M6RWG2_9BACT</name>